<evidence type="ECO:0000259" key="6">
    <source>
        <dbReference type="Pfam" id="PF07730"/>
    </source>
</evidence>
<keyword evidence="3" id="KW-0902">Two-component regulatory system</keyword>
<dbReference type="InterPro" id="IPR003594">
    <property type="entry name" value="HATPase_dom"/>
</dbReference>
<dbReference type="Proteomes" id="UP001500893">
    <property type="component" value="Unassembled WGS sequence"/>
</dbReference>
<dbReference type="Pfam" id="PF02518">
    <property type="entry name" value="HATPase_c"/>
    <property type="match status" value="1"/>
</dbReference>
<keyword evidence="4" id="KW-0812">Transmembrane</keyword>
<dbReference type="InterPro" id="IPR036890">
    <property type="entry name" value="HATPase_C_sf"/>
</dbReference>
<dbReference type="Pfam" id="PF07730">
    <property type="entry name" value="HisKA_3"/>
    <property type="match status" value="1"/>
</dbReference>
<dbReference type="Gene3D" id="3.30.565.10">
    <property type="entry name" value="Histidine kinase-like ATPase, C-terminal domain"/>
    <property type="match status" value="1"/>
</dbReference>
<keyword evidence="1" id="KW-0808">Transferase</keyword>
<feature type="transmembrane region" description="Helical" evidence="4">
    <location>
        <begin position="7"/>
        <end position="25"/>
    </location>
</feature>
<evidence type="ECO:0000256" key="3">
    <source>
        <dbReference type="ARBA" id="ARBA00023012"/>
    </source>
</evidence>
<evidence type="ECO:0000259" key="5">
    <source>
        <dbReference type="Pfam" id="PF02518"/>
    </source>
</evidence>
<feature type="domain" description="Signal transduction histidine kinase subgroup 3 dimerisation and phosphoacceptor" evidence="6">
    <location>
        <begin position="165"/>
        <end position="231"/>
    </location>
</feature>
<dbReference type="EMBL" id="BAAAVM010000119">
    <property type="protein sequence ID" value="GAA2775022.1"/>
    <property type="molecule type" value="Genomic_DNA"/>
</dbReference>
<dbReference type="RefSeq" id="WP_345058196.1">
    <property type="nucleotide sequence ID" value="NZ_BAAAVM010000119.1"/>
</dbReference>
<protein>
    <submittedName>
        <fullName evidence="7">Uncharacterized protein</fullName>
    </submittedName>
</protein>
<keyword evidence="4" id="KW-1133">Transmembrane helix</keyword>
<feature type="domain" description="Histidine kinase/HSP90-like ATPase" evidence="5">
    <location>
        <begin position="271"/>
        <end position="354"/>
    </location>
</feature>
<dbReference type="Gene3D" id="1.20.5.1930">
    <property type="match status" value="1"/>
</dbReference>
<dbReference type="InterPro" id="IPR050482">
    <property type="entry name" value="Sensor_HK_TwoCompSys"/>
</dbReference>
<dbReference type="PANTHER" id="PTHR24421">
    <property type="entry name" value="NITRATE/NITRITE SENSOR PROTEIN NARX-RELATED"/>
    <property type="match status" value="1"/>
</dbReference>
<dbReference type="PANTHER" id="PTHR24421:SF63">
    <property type="entry name" value="SENSOR HISTIDINE KINASE DESK"/>
    <property type="match status" value="1"/>
</dbReference>
<proteinExistence type="predicted"/>
<organism evidence="7 8">
    <name type="scientific">Streptomyces rameus</name>
    <dbReference type="NCBI Taxonomy" id="68261"/>
    <lineage>
        <taxon>Bacteria</taxon>
        <taxon>Bacillati</taxon>
        <taxon>Actinomycetota</taxon>
        <taxon>Actinomycetes</taxon>
        <taxon>Kitasatosporales</taxon>
        <taxon>Streptomycetaceae</taxon>
        <taxon>Streptomyces</taxon>
    </lineage>
</organism>
<evidence type="ECO:0000313" key="8">
    <source>
        <dbReference type="Proteomes" id="UP001500893"/>
    </source>
</evidence>
<feature type="transmembrane region" description="Helical" evidence="4">
    <location>
        <begin position="83"/>
        <end position="101"/>
    </location>
</feature>
<dbReference type="InterPro" id="IPR011712">
    <property type="entry name" value="Sig_transdc_His_kin_sub3_dim/P"/>
</dbReference>
<keyword evidence="4" id="KW-0472">Membrane</keyword>
<accession>A0ABN3V5M1</accession>
<sequence length="360" mass="37845">MIHADDPYPGGLFILLLTLIGPAYTAMGLPAGLAVLNSGALGLFAALFAVSQWITPTYPLVIRLSCYAGLTALTAWGEWALAPGWWATAVLTAVACANLLVRTREAVLGIAAVTLLSLLSGAALSAAALVAASGAIAVLRGRLLLEVARSRASRKAYATAAVDNERLRFARDLHDLLGHSLVTMMAKAELAQRLAGVDPAASAAAAKDVHEVGRTAILEVQQAITGYRSTSLADEIDQAHRSLDPLFHSVVVTVPDRRWPAQVDSVLAWGVREAVTNVLRHADASECAITVESTGRSVRLDVVNDDLGGRTVQTGRSGGHGLTGLRERARELGGDLTAQVRQDGGFRLTMELPIAADEPS</sequence>
<evidence type="ECO:0000256" key="1">
    <source>
        <dbReference type="ARBA" id="ARBA00022679"/>
    </source>
</evidence>
<gene>
    <name evidence="7" type="ORF">GCM10010521_61880</name>
</gene>
<name>A0ABN3V5M1_9ACTN</name>
<evidence type="ECO:0000256" key="2">
    <source>
        <dbReference type="ARBA" id="ARBA00022777"/>
    </source>
</evidence>
<evidence type="ECO:0000256" key="4">
    <source>
        <dbReference type="SAM" id="Phobius"/>
    </source>
</evidence>
<dbReference type="SUPFAM" id="SSF55874">
    <property type="entry name" value="ATPase domain of HSP90 chaperone/DNA topoisomerase II/histidine kinase"/>
    <property type="match status" value="1"/>
</dbReference>
<keyword evidence="2" id="KW-0418">Kinase</keyword>
<feature type="transmembrane region" description="Helical" evidence="4">
    <location>
        <begin position="108"/>
        <end position="139"/>
    </location>
</feature>
<reference evidence="7 8" key="1">
    <citation type="journal article" date="2019" name="Int. J. Syst. Evol. Microbiol.">
        <title>The Global Catalogue of Microorganisms (GCM) 10K type strain sequencing project: providing services to taxonomists for standard genome sequencing and annotation.</title>
        <authorList>
            <consortium name="The Broad Institute Genomics Platform"/>
            <consortium name="The Broad Institute Genome Sequencing Center for Infectious Disease"/>
            <person name="Wu L."/>
            <person name="Ma J."/>
        </authorList>
    </citation>
    <scope>NUCLEOTIDE SEQUENCE [LARGE SCALE GENOMIC DNA]</scope>
    <source>
        <strain evidence="7 8">JCM 11574</strain>
    </source>
</reference>
<comment type="caution">
    <text evidence="7">The sequence shown here is derived from an EMBL/GenBank/DDBJ whole genome shotgun (WGS) entry which is preliminary data.</text>
</comment>
<keyword evidence="8" id="KW-1185">Reference proteome</keyword>
<dbReference type="CDD" id="cd16917">
    <property type="entry name" value="HATPase_UhpB-NarQ-NarX-like"/>
    <property type="match status" value="1"/>
</dbReference>
<evidence type="ECO:0000313" key="7">
    <source>
        <dbReference type="EMBL" id="GAA2775022.1"/>
    </source>
</evidence>